<sequence length="280" mass="29443">MAEAAAENAARRSDDRGYAIGLARAFAGALIFAFPLIMTMEMWWIGFYVEPVRLLIFLLLGLGLQTGLAYYSGFSPSRAVTDALIGGVTAFAIGCLGSAAVLWLLGVLDTAQGWRGAVGMVAIQAVPAGIGAVAARQQLGGSREGQAREDRAGYPAQLFLMAAGAVFLAFNVAPTEEMILITFRMGPWLILLLMAASVLLLHALVYTVGFAGQEQPADGGFWTTFCTYTLAGYGLTLLISAYVLWTFGRADDASLPMVAMMAVVLGFPGALGAGLARLVV</sequence>
<evidence type="ECO:0000313" key="3">
    <source>
        <dbReference type="Proteomes" id="UP001201985"/>
    </source>
</evidence>
<dbReference type="InterPro" id="IPR024464">
    <property type="entry name" value="DUF2391"/>
</dbReference>
<dbReference type="InterPro" id="IPR013416">
    <property type="entry name" value="CHP02587_IM"/>
</dbReference>
<feature type="transmembrane region" description="Helical" evidence="1">
    <location>
        <begin position="221"/>
        <end position="245"/>
    </location>
</feature>
<evidence type="ECO:0000256" key="1">
    <source>
        <dbReference type="SAM" id="Phobius"/>
    </source>
</evidence>
<keyword evidence="1" id="KW-0472">Membrane</keyword>
<name>A0ABS9W453_9PROT</name>
<feature type="transmembrane region" description="Helical" evidence="1">
    <location>
        <begin position="156"/>
        <end position="173"/>
    </location>
</feature>
<dbReference type="NCBIfam" id="TIGR02587">
    <property type="entry name" value="TIGR02587 family membrane protein"/>
    <property type="match status" value="1"/>
</dbReference>
<dbReference type="Proteomes" id="UP001201985">
    <property type="component" value="Unassembled WGS sequence"/>
</dbReference>
<dbReference type="EMBL" id="JALBUU010000004">
    <property type="protein sequence ID" value="MCI0753992.1"/>
    <property type="molecule type" value="Genomic_DNA"/>
</dbReference>
<feature type="transmembrane region" description="Helical" evidence="1">
    <location>
        <begin position="117"/>
        <end position="135"/>
    </location>
</feature>
<reference evidence="2 3" key="1">
    <citation type="submission" date="2022-03" db="EMBL/GenBank/DDBJ databases">
        <title>Complete genome analysis of Roseomonas KG 17.1 : a prolific producer of plant growth promoters.</title>
        <authorList>
            <person name="Saadouli I."/>
            <person name="Najjari A."/>
            <person name="Mosbah A."/>
            <person name="Ouzari H.I."/>
        </authorList>
    </citation>
    <scope>NUCLEOTIDE SEQUENCE [LARGE SCALE GENOMIC DNA]</scope>
    <source>
        <strain evidence="2 3">KG17-1</strain>
    </source>
</reference>
<comment type="caution">
    <text evidence="2">The sequence shown here is derived from an EMBL/GenBank/DDBJ whole genome shotgun (WGS) entry which is preliminary data.</text>
</comment>
<dbReference type="Pfam" id="PF09622">
    <property type="entry name" value="DUF2391"/>
    <property type="match status" value="1"/>
</dbReference>
<feature type="transmembrane region" description="Helical" evidence="1">
    <location>
        <begin position="83"/>
        <end position="105"/>
    </location>
</feature>
<proteinExistence type="predicted"/>
<dbReference type="RefSeq" id="WP_241792877.1">
    <property type="nucleotide sequence ID" value="NZ_JALBUU010000004.1"/>
</dbReference>
<feature type="transmembrane region" description="Helical" evidence="1">
    <location>
        <begin position="185"/>
        <end position="209"/>
    </location>
</feature>
<evidence type="ECO:0000313" key="2">
    <source>
        <dbReference type="EMBL" id="MCI0753992.1"/>
    </source>
</evidence>
<accession>A0ABS9W453</accession>
<feature type="transmembrane region" description="Helical" evidence="1">
    <location>
        <begin position="52"/>
        <end position="71"/>
    </location>
</feature>
<protein>
    <submittedName>
        <fullName evidence="2">TIGR02587 family membrane protein</fullName>
    </submittedName>
</protein>
<feature type="transmembrane region" description="Helical" evidence="1">
    <location>
        <begin position="21"/>
        <end position="46"/>
    </location>
</feature>
<feature type="transmembrane region" description="Helical" evidence="1">
    <location>
        <begin position="257"/>
        <end position="279"/>
    </location>
</feature>
<gene>
    <name evidence="2" type="ORF">MON41_09510</name>
</gene>
<keyword evidence="3" id="KW-1185">Reference proteome</keyword>
<keyword evidence="1" id="KW-1133">Transmembrane helix</keyword>
<organism evidence="2 3">
    <name type="scientific">Teichococcus vastitatis</name>
    <dbReference type="NCBI Taxonomy" id="2307076"/>
    <lineage>
        <taxon>Bacteria</taxon>
        <taxon>Pseudomonadati</taxon>
        <taxon>Pseudomonadota</taxon>
        <taxon>Alphaproteobacteria</taxon>
        <taxon>Acetobacterales</taxon>
        <taxon>Roseomonadaceae</taxon>
        <taxon>Roseomonas</taxon>
    </lineage>
</organism>
<keyword evidence="1" id="KW-0812">Transmembrane</keyword>